<feature type="compositionally biased region" description="Polar residues" evidence="1">
    <location>
        <begin position="73"/>
        <end position="90"/>
    </location>
</feature>
<dbReference type="InParanoid" id="M3YFV7"/>
<reference evidence="2" key="1">
    <citation type="submission" date="2024-06" db="UniProtKB">
        <authorList>
            <consortium name="Ensembl"/>
        </authorList>
    </citation>
    <scope>IDENTIFICATION</scope>
</reference>
<dbReference type="EMBL" id="AEYP01016886">
    <property type="status" value="NOT_ANNOTATED_CDS"/>
    <property type="molecule type" value="Genomic_DNA"/>
</dbReference>
<feature type="region of interest" description="Disordered" evidence="1">
    <location>
        <begin position="1"/>
        <end position="31"/>
    </location>
</feature>
<feature type="compositionally biased region" description="Basic and acidic residues" evidence="1">
    <location>
        <begin position="129"/>
        <end position="139"/>
    </location>
</feature>
<evidence type="ECO:0000256" key="1">
    <source>
        <dbReference type="SAM" id="MobiDB-lite"/>
    </source>
</evidence>
<protein>
    <submittedName>
        <fullName evidence="2">Uncharacterized protein</fullName>
    </submittedName>
</protein>
<proteinExistence type="predicted"/>
<feature type="region of interest" description="Disordered" evidence="1">
    <location>
        <begin position="53"/>
        <end position="98"/>
    </location>
</feature>
<feature type="region of interest" description="Disordered" evidence="1">
    <location>
        <begin position="120"/>
        <end position="139"/>
    </location>
</feature>
<name>M3YFV7_MUSPF</name>
<dbReference type="AlphaFoldDB" id="M3YFV7"/>
<accession>M3YFV7</accession>
<dbReference type="HOGENOM" id="CLU_1558875_0_0_1"/>
<feature type="compositionally biased region" description="Low complexity" evidence="1">
    <location>
        <begin position="53"/>
        <end position="69"/>
    </location>
</feature>
<evidence type="ECO:0000313" key="2">
    <source>
        <dbReference type="Ensembl" id="ENSMPUP00000010214.1"/>
    </source>
</evidence>
<dbReference type="Ensembl" id="ENSMPUT00000010376.1">
    <property type="protein sequence ID" value="ENSMPUP00000010214.1"/>
    <property type="gene ID" value="ENSMPUG00000010288.1"/>
</dbReference>
<organism evidence="2">
    <name type="scientific">Mustela putorius furo</name>
    <name type="common">European domestic ferret</name>
    <name type="synonym">Mustela furo</name>
    <dbReference type="NCBI Taxonomy" id="9669"/>
    <lineage>
        <taxon>Eukaryota</taxon>
        <taxon>Metazoa</taxon>
        <taxon>Chordata</taxon>
        <taxon>Craniata</taxon>
        <taxon>Vertebrata</taxon>
        <taxon>Euteleostomi</taxon>
        <taxon>Mammalia</taxon>
        <taxon>Eutheria</taxon>
        <taxon>Laurasiatheria</taxon>
        <taxon>Carnivora</taxon>
        <taxon>Caniformia</taxon>
        <taxon>Musteloidea</taxon>
        <taxon>Mustelidae</taxon>
        <taxon>Mustelinae</taxon>
        <taxon>Mustela</taxon>
    </lineage>
</organism>
<sequence length="172" mass="18731">TKEVPAATGDVTLESQGHLQAPSKPASVQSRWQASHCYIRSTWRTRTLQLLLTSSPPSDGSGASSHGPGCTCDTRSAISHISSGQETSTETRGRRAPGRQWELKWPEKLFGKNLHLPCHKENPSCQEPHSSRGTEREERTTWLLSASLPGTGPLGTWSSALRTAVSISQEEM</sequence>